<evidence type="ECO:0000313" key="4">
    <source>
        <dbReference type="Proteomes" id="UP000035955"/>
    </source>
</evidence>
<feature type="domain" description="Adenylyltransferase AadA C-terminal" evidence="2">
    <location>
        <begin position="104"/>
        <end position="174"/>
    </location>
</feature>
<proteinExistence type="predicted"/>
<organism evidence="3 4">
    <name type="scientific">Methylobacterium variabile</name>
    <dbReference type="NCBI Taxonomy" id="298794"/>
    <lineage>
        <taxon>Bacteria</taxon>
        <taxon>Pseudomonadati</taxon>
        <taxon>Pseudomonadota</taxon>
        <taxon>Alphaproteobacteria</taxon>
        <taxon>Hyphomicrobiales</taxon>
        <taxon>Methylobacteriaceae</taxon>
        <taxon>Methylobacterium</taxon>
    </lineage>
</organism>
<dbReference type="PATRIC" id="fig|298794.3.peg.7723"/>
<keyword evidence="4" id="KW-1185">Reference proteome</keyword>
<accession>A0A0J6VUS3</accession>
<dbReference type="AlphaFoldDB" id="A0A0J6VUS3"/>
<gene>
    <name evidence="3" type="ORF">VQ02_01510</name>
</gene>
<dbReference type="GO" id="GO:0016740">
    <property type="term" value="F:transferase activity"/>
    <property type="evidence" value="ECO:0007669"/>
    <property type="project" value="UniProtKB-KW"/>
</dbReference>
<keyword evidence="1" id="KW-0808">Transferase</keyword>
<sequence>MVRLPPMRSNPFIAASGPSIRFSLLDGIYVTVEEVLLGTWAVTGPRVRRGRFRPAGSHGRRALDRYAFATGAWAARGSTPMGLEHRIPLRDVNSDLMLRAWEAFSLLLVTARLHFTLLTGRLTTKTDADPYGLMTFPQCWAPILDQALAVRRDGANSPAALRPGDVAAFTAMVATDMQELALDARG</sequence>
<dbReference type="OrthoDB" id="4066793at2"/>
<evidence type="ECO:0000259" key="2">
    <source>
        <dbReference type="Pfam" id="PF13427"/>
    </source>
</evidence>
<reference evidence="3 4" key="1">
    <citation type="submission" date="2015-03" db="EMBL/GenBank/DDBJ databases">
        <title>Genome sequencing of Methylobacterium variabile DSM 16961.</title>
        <authorList>
            <person name="Chaudhry V."/>
            <person name="Patil P.B."/>
        </authorList>
    </citation>
    <scope>NUCLEOTIDE SEQUENCE [LARGE SCALE GENOMIC DNA]</scope>
    <source>
        <strain evidence="3 4">DSM 16961</strain>
    </source>
</reference>
<protein>
    <recommendedName>
        <fullName evidence="2">Adenylyltransferase AadA C-terminal domain-containing protein</fullName>
    </recommendedName>
</protein>
<dbReference type="Pfam" id="PF13427">
    <property type="entry name" value="AadA_C"/>
    <property type="match status" value="1"/>
</dbReference>
<evidence type="ECO:0000313" key="3">
    <source>
        <dbReference type="EMBL" id="KMO43031.1"/>
    </source>
</evidence>
<dbReference type="InterPro" id="IPR025184">
    <property type="entry name" value="AadA_C"/>
</dbReference>
<evidence type="ECO:0000256" key="1">
    <source>
        <dbReference type="ARBA" id="ARBA00022679"/>
    </source>
</evidence>
<dbReference type="Proteomes" id="UP000035955">
    <property type="component" value="Unassembled WGS sequence"/>
</dbReference>
<name>A0A0J6VUS3_9HYPH</name>
<comment type="caution">
    <text evidence="3">The sequence shown here is derived from an EMBL/GenBank/DDBJ whole genome shotgun (WGS) entry which is preliminary data.</text>
</comment>
<dbReference type="EMBL" id="LABY01000009">
    <property type="protein sequence ID" value="KMO43031.1"/>
    <property type="molecule type" value="Genomic_DNA"/>
</dbReference>